<protein>
    <submittedName>
        <fullName evidence="3">Uncharacterized protein</fullName>
    </submittedName>
</protein>
<feature type="transmembrane region" description="Helical" evidence="2">
    <location>
        <begin position="64"/>
        <end position="85"/>
    </location>
</feature>
<dbReference type="RefSeq" id="WP_130331374.1">
    <property type="nucleotide sequence ID" value="NZ_SHLD01000001.1"/>
</dbReference>
<organism evidence="3 4">
    <name type="scientific">Micromonospora kangleipakensis</name>
    <dbReference type="NCBI Taxonomy" id="1077942"/>
    <lineage>
        <taxon>Bacteria</taxon>
        <taxon>Bacillati</taxon>
        <taxon>Actinomycetota</taxon>
        <taxon>Actinomycetes</taxon>
        <taxon>Micromonosporales</taxon>
        <taxon>Micromonosporaceae</taxon>
        <taxon>Micromonospora</taxon>
    </lineage>
</organism>
<feature type="region of interest" description="Disordered" evidence="1">
    <location>
        <begin position="400"/>
        <end position="422"/>
    </location>
</feature>
<evidence type="ECO:0000313" key="3">
    <source>
        <dbReference type="EMBL" id="RZU73119.1"/>
    </source>
</evidence>
<dbReference type="Proteomes" id="UP000294114">
    <property type="component" value="Unassembled WGS sequence"/>
</dbReference>
<dbReference type="OrthoDB" id="3403802at2"/>
<keyword evidence="2" id="KW-0472">Membrane</keyword>
<dbReference type="SUPFAM" id="SSF69304">
    <property type="entry name" value="Tricorn protease N-terminal domain"/>
    <property type="match status" value="1"/>
</dbReference>
<comment type="caution">
    <text evidence="3">The sequence shown here is derived from an EMBL/GenBank/DDBJ whole genome shotgun (WGS) entry which is preliminary data.</text>
</comment>
<evidence type="ECO:0000256" key="1">
    <source>
        <dbReference type="SAM" id="MobiDB-lite"/>
    </source>
</evidence>
<gene>
    <name evidence="3" type="ORF">EV384_1516</name>
</gene>
<reference evidence="3 4" key="1">
    <citation type="submission" date="2019-02" db="EMBL/GenBank/DDBJ databases">
        <title>Sequencing the genomes of 1000 actinobacteria strains.</title>
        <authorList>
            <person name="Klenk H.-P."/>
        </authorList>
    </citation>
    <scope>NUCLEOTIDE SEQUENCE [LARGE SCALE GENOMIC DNA]</scope>
    <source>
        <strain evidence="3 4">DSM 45612</strain>
    </source>
</reference>
<keyword evidence="4" id="KW-1185">Reference proteome</keyword>
<evidence type="ECO:0000313" key="4">
    <source>
        <dbReference type="Proteomes" id="UP000294114"/>
    </source>
</evidence>
<accession>A0A4Q8B8B0</accession>
<name>A0A4Q8B8B0_9ACTN</name>
<dbReference type="AlphaFoldDB" id="A0A4Q8B8B0"/>
<keyword evidence="2" id="KW-1133">Transmembrane helix</keyword>
<dbReference type="EMBL" id="SHLD01000001">
    <property type="protein sequence ID" value="RZU73119.1"/>
    <property type="molecule type" value="Genomic_DNA"/>
</dbReference>
<proteinExistence type="predicted"/>
<evidence type="ECO:0000256" key="2">
    <source>
        <dbReference type="SAM" id="Phobius"/>
    </source>
</evidence>
<keyword evidence="2" id="KW-0812">Transmembrane</keyword>
<sequence length="422" mass="42960">MSRTPNPCDNQTEGPERPFAVTQDELERALRETFARRVAAPGPLAADPAALAIGRANRMVRRRALTGLALAGAATVLVTTGMAQLGDRPGRQGVPAVVLGDPRTVPASPLPTASLRTPPPKGPVRTELDLIIGSWLEGNGGERRELTGVGPVERAQRVADYGGLLVTSVATAAGRTLWWVPPNGSAPQVLLAGADAVALAPDGRQVAWRDGRDVFAAGLIGGQLLATTRTPAPDGAVPVGFAGDAVLVRQPGQGGFTVWPRLAGALPSTAERRVLNVYGVLPDGRVVGQVSAGTPRRPCLALLDPARGLAPVRTGCGPELGTDGRGGVSADGRWLLVNGAGKGALLVDLGTLGSTVSARAAGPAVTDVVAWTSTGTALHVDGAGGLVRVRVERVLAGERPGAAPVDGVPPGDRPVLVSDTVS</sequence>